<protein>
    <submittedName>
        <fullName evidence="3">Glycosyltransferase</fullName>
        <ecNumber evidence="3">2.4.-.-</ecNumber>
    </submittedName>
</protein>
<evidence type="ECO:0000313" key="3">
    <source>
        <dbReference type="EMBL" id="MEI4801433.1"/>
    </source>
</evidence>
<evidence type="ECO:0000256" key="1">
    <source>
        <dbReference type="ARBA" id="ARBA00006739"/>
    </source>
</evidence>
<accession>A0ABU8FFG8</accession>
<feature type="domain" description="Glycosyltransferase 2-like" evidence="2">
    <location>
        <begin position="28"/>
        <end position="185"/>
    </location>
</feature>
<keyword evidence="3" id="KW-0328">Glycosyltransferase</keyword>
<dbReference type="Proteomes" id="UP001372526">
    <property type="component" value="Unassembled WGS sequence"/>
</dbReference>
<comment type="caution">
    <text evidence="3">The sequence shown here is derived from an EMBL/GenBank/DDBJ whole genome shotgun (WGS) entry which is preliminary data.</text>
</comment>
<dbReference type="PANTHER" id="PTHR22916:SF3">
    <property type="entry name" value="UDP-GLCNAC:BETAGAL BETA-1,3-N-ACETYLGLUCOSAMINYLTRANSFERASE-LIKE PROTEIN 1"/>
    <property type="match status" value="1"/>
</dbReference>
<keyword evidence="3" id="KW-0808">Transferase</keyword>
<gene>
    <name evidence="3" type="ORF">WAZ07_08855</name>
</gene>
<keyword evidence="4" id="KW-1185">Reference proteome</keyword>
<reference evidence="3 4" key="1">
    <citation type="submission" date="2024-01" db="EMBL/GenBank/DDBJ databases">
        <title>Seven novel Bacillus-like species.</title>
        <authorList>
            <person name="Liu G."/>
        </authorList>
    </citation>
    <scope>NUCLEOTIDE SEQUENCE [LARGE SCALE GENOMIC DNA]</scope>
    <source>
        <strain evidence="3 4">FJAT-51639</strain>
    </source>
</reference>
<dbReference type="SUPFAM" id="SSF53448">
    <property type="entry name" value="Nucleotide-diphospho-sugar transferases"/>
    <property type="match status" value="1"/>
</dbReference>
<sequence>MKIPSEGGGLLPTNSGINNKGGEFIVSIITVTKRKHFCENVFNNYKRQRYKDKELIIILNDDAMDIDNWRKKAQESENVRVFQLENSITLGECYNFAIPKAKYEYIAKFDDDDYYSPYYLEEAMKGLQVSGADMIGKSTIFIYYLSNQVLTLFNEKKEFIELYREEELYEKYLVGATFVFKKEIFPNVMFEKVNDGEDTLFLKACLNRGFKLFSTSKYNYVYIRYPNIHHHTSTFQEHKLFPKSIALKRINNFQEYVECSPKDIFK</sequence>
<dbReference type="EMBL" id="JBAWSX010000004">
    <property type="protein sequence ID" value="MEI4801433.1"/>
    <property type="molecule type" value="Genomic_DNA"/>
</dbReference>
<proteinExistence type="inferred from homology"/>
<name>A0ABU8FFG8_9BACI</name>
<dbReference type="Gene3D" id="3.90.550.10">
    <property type="entry name" value="Spore Coat Polysaccharide Biosynthesis Protein SpsA, Chain A"/>
    <property type="match status" value="1"/>
</dbReference>
<dbReference type="InterPro" id="IPR001173">
    <property type="entry name" value="Glyco_trans_2-like"/>
</dbReference>
<evidence type="ECO:0000259" key="2">
    <source>
        <dbReference type="Pfam" id="PF00535"/>
    </source>
</evidence>
<organism evidence="3 4">
    <name type="scientific">Bacillus bruguierae</name>
    <dbReference type="NCBI Taxonomy" id="3127667"/>
    <lineage>
        <taxon>Bacteria</taxon>
        <taxon>Bacillati</taxon>
        <taxon>Bacillota</taxon>
        <taxon>Bacilli</taxon>
        <taxon>Bacillales</taxon>
        <taxon>Bacillaceae</taxon>
        <taxon>Bacillus</taxon>
    </lineage>
</organism>
<dbReference type="EC" id="2.4.-.-" evidence="3"/>
<dbReference type="InterPro" id="IPR029044">
    <property type="entry name" value="Nucleotide-diphossugar_trans"/>
</dbReference>
<dbReference type="RefSeq" id="WP_336472135.1">
    <property type="nucleotide sequence ID" value="NZ_JBAWSX010000004.1"/>
</dbReference>
<evidence type="ECO:0000313" key="4">
    <source>
        <dbReference type="Proteomes" id="UP001372526"/>
    </source>
</evidence>
<comment type="similarity">
    <text evidence="1">Belongs to the glycosyltransferase 2 family.</text>
</comment>
<dbReference type="PANTHER" id="PTHR22916">
    <property type="entry name" value="GLYCOSYLTRANSFERASE"/>
    <property type="match status" value="1"/>
</dbReference>
<dbReference type="GO" id="GO:0016757">
    <property type="term" value="F:glycosyltransferase activity"/>
    <property type="evidence" value="ECO:0007669"/>
    <property type="project" value="UniProtKB-KW"/>
</dbReference>
<dbReference type="Pfam" id="PF00535">
    <property type="entry name" value="Glycos_transf_2"/>
    <property type="match status" value="1"/>
</dbReference>